<reference evidence="1" key="1">
    <citation type="journal article" date="2022" name="bioRxiv">
        <title>Sequencing and chromosome-scale assembly of the giantPleurodeles waltlgenome.</title>
        <authorList>
            <person name="Brown T."/>
            <person name="Elewa A."/>
            <person name="Iarovenko S."/>
            <person name="Subramanian E."/>
            <person name="Araus A.J."/>
            <person name="Petzold A."/>
            <person name="Susuki M."/>
            <person name="Suzuki K.-i.T."/>
            <person name="Hayashi T."/>
            <person name="Toyoda A."/>
            <person name="Oliveira C."/>
            <person name="Osipova E."/>
            <person name="Leigh N.D."/>
            <person name="Simon A."/>
            <person name="Yun M.H."/>
        </authorList>
    </citation>
    <scope>NUCLEOTIDE SEQUENCE</scope>
    <source>
        <strain evidence="1">20211129_DDA</strain>
        <tissue evidence="1">Liver</tissue>
    </source>
</reference>
<name>A0AAV7WN59_PLEWA</name>
<protein>
    <submittedName>
        <fullName evidence="1">Uncharacterized protein</fullName>
    </submittedName>
</protein>
<proteinExistence type="predicted"/>
<sequence length="194" mass="21072">MGPRTTARPNILYIRAGQGPKRLATKDPDPPLQIAIKTGAGVPGPFLKNACNDEAGSRVGSSSGPCLAITWGFKHGAGDSGTRSHNVCIMAVQGPEPLATRDPFPPFQTGRKDGSRSVWQKQGPNVMEAARLQDCEGAEPKILKARESESLREGYWVGEAETFSLIQRAASSELWRMGATWEKRIMEAARMEDH</sequence>
<gene>
    <name evidence="1" type="ORF">NDU88_003014</name>
</gene>
<keyword evidence="2" id="KW-1185">Reference proteome</keyword>
<evidence type="ECO:0000313" key="2">
    <source>
        <dbReference type="Proteomes" id="UP001066276"/>
    </source>
</evidence>
<dbReference type="AlphaFoldDB" id="A0AAV7WN59"/>
<organism evidence="1 2">
    <name type="scientific">Pleurodeles waltl</name>
    <name type="common">Iberian ribbed newt</name>
    <dbReference type="NCBI Taxonomy" id="8319"/>
    <lineage>
        <taxon>Eukaryota</taxon>
        <taxon>Metazoa</taxon>
        <taxon>Chordata</taxon>
        <taxon>Craniata</taxon>
        <taxon>Vertebrata</taxon>
        <taxon>Euteleostomi</taxon>
        <taxon>Amphibia</taxon>
        <taxon>Batrachia</taxon>
        <taxon>Caudata</taxon>
        <taxon>Salamandroidea</taxon>
        <taxon>Salamandridae</taxon>
        <taxon>Pleurodelinae</taxon>
        <taxon>Pleurodeles</taxon>
    </lineage>
</organism>
<dbReference type="Proteomes" id="UP001066276">
    <property type="component" value="Chromosome 1_1"/>
</dbReference>
<evidence type="ECO:0000313" key="1">
    <source>
        <dbReference type="EMBL" id="KAJ1215405.1"/>
    </source>
</evidence>
<comment type="caution">
    <text evidence="1">The sequence shown here is derived from an EMBL/GenBank/DDBJ whole genome shotgun (WGS) entry which is preliminary data.</text>
</comment>
<dbReference type="EMBL" id="JANPWB010000001">
    <property type="protein sequence ID" value="KAJ1215405.1"/>
    <property type="molecule type" value="Genomic_DNA"/>
</dbReference>
<accession>A0AAV7WN59</accession>